<dbReference type="EMBL" id="JABVXQ010000010">
    <property type="protein sequence ID" value="KAF6088256.1"/>
    <property type="molecule type" value="Genomic_DNA"/>
</dbReference>
<dbReference type="AlphaFoldDB" id="A0A834DQ15"/>
<evidence type="ECO:0000313" key="3">
    <source>
        <dbReference type="Proteomes" id="UP000664940"/>
    </source>
</evidence>
<organism evidence="2 3">
    <name type="scientific">Phyllostomus discolor</name>
    <name type="common">pale spear-nosed bat</name>
    <dbReference type="NCBI Taxonomy" id="89673"/>
    <lineage>
        <taxon>Eukaryota</taxon>
        <taxon>Metazoa</taxon>
        <taxon>Chordata</taxon>
        <taxon>Craniata</taxon>
        <taxon>Vertebrata</taxon>
        <taxon>Euteleostomi</taxon>
        <taxon>Mammalia</taxon>
        <taxon>Eutheria</taxon>
        <taxon>Laurasiatheria</taxon>
        <taxon>Chiroptera</taxon>
        <taxon>Yangochiroptera</taxon>
        <taxon>Phyllostomidae</taxon>
        <taxon>Phyllostominae</taxon>
        <taxon>Phyllostomus</taxon>
    </lineage>
</organism>
<accession>A0A834DQ15</accession>
<feature type="region of interest" description="Disordered" evidence="1">
    <location>
        <begin position="94"/>
        <end position="150"/>
    </location>
</feature>
<sequence>MNRRETYRQLHGALPGRQAHSGANTLACSRSRARGAGAAHGKEPGAQVSLRLMGPLEPWGRGAMDKLRGCDKGAREGAAARAGQQDWVRLVGAGGGGRQLFQSRDHRPQRSLGGWRGGPADRQEVGGPGPGERGDGEQGERQQDHGLIGKRVNSNLFMEKCLRCN</sequence>
<evidence type="ECO:0000313" key="2">
    <source>
        <dbReference type="EMBL" id="KAF6088256.1"/>
    </source>
</evidence>
<protein>
    <submittedName>
        <fullName evidence="2">Uncharacterized protein</fullName>
    </submittedName>
</protein>
<feature type="compositionally biased region" description="Basic and acidic residues" evidence="1">
    <location>
        <begin position="132"/>
        <end position="144"/>
    </location>
</feature>
<dbReference type="Proteomes" id="UP000664940">
    <property type="component" value="Unassembled WGS sequence"/>
</dbReference>
<name>A0A834DQ15_9CHIR</name>
<reference evidence="2 3" key="1">
    <citation type="journal article" date="2020" name="Nature">
        <title>Six reference-quality genomes reveal evolution of bat adaptations.</title>
        <authorList>
            <person name="Jebb D."/>
            <person name="Huang Z."/>
            <person name="Pippel M."/>
            <person name="Hughes G.M."/>
            <person name="Lavrichenko K."/>
            <person name="Devanna P."/>
            <person name="Winkler S."/>
            <person name="Jermiin L.S."/>
            <person name="Skirmuntt E.C."/>
            <person name="Katzourakis A."/>
            <person name="Burkitt-Gray L."/>
            <person name="Ray D.A."/>
            <person name="Sullivan K.A.M."/>
            <person name="Roscito J.G."/>
            <person name="Kirilenko B.M."/>
            <person name="Davalos L.M."/>
            <person name="Corthals A.P."/>
            <person name="Power M.L."/>
            <person name="Jones G."/>
            <person name="Ransome R.D."/>
            <person name="Dechmann D.K.N."/>
            <person name="Locatelli A.G."/>
            <person name="Puechmaille S.J."/>
            <person name="Fedrigo O."/>
            <person name="Jarvis E.D."/>
            <person name="Hiller M."/>
            <person name="Vernes S.C."/>
            <person name="Myers E.W."/>
            <person name="Teeling E.C."/>
        </authorList>
    </citation>
    <scope>NUCLEOTIDE SEQUENCE [LARGE SCALE GENOMIC DNA]</scope>
    <source>
        <strain evidence="2">Bat1K_MPI-CBG_1</strain>
    </source>
</reference>
<comment type="caution">
    <text evidence="2">The sequence shown here is derived from an EMBL/GenBank/DDBJ whole genome shotgun (WGS) entry which is preliminary data.</text>
</comment>
<feature type="region of interest" description="Disordered" evidence="1">
    <location>
        <begin position="1"/>
        <end position="23"/>
    </location>
</feature>
<gene>
    <name evidence="2" type="ORF">HJG60_008112</name>
</gene>
<evidence type="ECO:0000256" key="1">
    <source>
        <dbReference type="SAM" id="MobiDB-lite"/>
    </source>
</evidence>
<proteinExistence type="predicted"/>